<name>A0A0G3XBR9_9SPHN</name>
<dbReference type="PATRIC" id="fig|543877.4.peg.2605"/>
<dbReference type="InterPro" id="IPR032783">
    <property type="entry name" value="AraC_lig"/>
</dbReference>
<evidence type="ECO:0000256" key="1">
    <source>
        <dbReference type="ARBA" id="ARBA00023015"/>
    </source>
</evidence>
<reference evidence="5 6" key="1">
    <citation type="submission" date="2015-06" db="EMBL/GenBank/DDBJ databases">
        <authorList>
            <person name="Kim K.M."/>
        </authorList>
    </citation>
    <scope>NUCLEOTIDE SEQUENCE [LARGE SCALE GENOMIC DNA]</scope>
    <source>
        <strain evidence="5 6">KCTC 22370</strain>
    </source>
</reference>
<evidence type="ECO:0000256" key="2">
    <source>
        <dbReference type="ARBA" id="ARBA00023125"/>
    </source>
</evidence>
<proteinExistence type="predicted"/>
<dbReference type="PANTHER" id="PTHR46796:SF13">
    <property type="entry name" value="HTH-TYPE TRANSCRIPTIONAL ACTIVATOR RHAS"/>
    <property type="match status" value="1"/>
</dbReference>
<keyword evidence="6" id="KW-1185">Reference proteome</keyword>
<evidence type="ECO:0000259" key="4">
    <source>
        <dbReference type="PROSITE" id="PS01124"/>
    </source>
</evidence>
<dbReference type="Gene3D" id="1.10.10.60">
    <property type="entry name" value="Homeodomain-like"/>
    <property type="match status" value="2"/>
</dbReference>
<dbReference type="Pfam" id="PF12833">
    <property type="entry name" value="HTH_18"/>
    <property type="match status" value="1"/>
</dbReference>
<evidence type="ECO:0000313" key="5">
    <source>
        <dbReference type="EMBL" id="AKM08622.1"/>
    </source>
</evidence>
<dbReference type="STRING" id="543877.AM2010_2567"/>
<dbReference type="KEGG" id="amx:AM2010_2567"/>
<dbReference type="InterPro" id="IPR018062">
    <property type="entry name" value="HTH_AraC-typ_CS"/>
</dbReference>
<dbReference type="SMART" id="SM00342">
    <property type="entry name" value="HTH_ARAC"/>
    <property type="match status" value="1"/>
</dbReference>
<dbReference type="PRINTS" id="PR00032">
    <property type="entry name" value="HTHARAC"/>
</dbReference>
<dbReference type="PANTHER" id="PTHR46796">
    <property type="entry name" value="HTH-TYPE TRANSCRIPTIONAL ACTIVATOR RHAS-RELATED"/>
    <property type="match status" value="1"/>
</dbReference>
<dbReference type="PROSITE" id="PS01124">
    <property type="entry name" value="HTH_ARAC_FAMILY_2"/>
    <property type="match status" value="1"/>
</dbReference>
<protein>
    <recommendedName>
        <fullName evidence="4">HTH araC/xylS-type domain-containing protein</fullName>
    </recommendedName>
</protein>
<dbReference type="Pfam" id="PF12852">
    <property type="entry name" value="Cupin_6"/>
    <property type="match status" value="1"/>
</dbReference>
<organism evidence="5 6">
    <name type="scientific">Pelagerythrobacter marensis</name>
    <dbReference type="NCBI Taxonomy" id="543877"/>
    <lineage>
        <taxon>Bacteria</taxon>
        <taxon>Pseudomonadati</taxon>
        <taxon>Pseudomonadota</taxon>
        <taxon>Alphaproteobacteria</taxon>
        <taxon>Sphingomonadales</taxon>
        <taxon>Erythrobacteraceae</taxon>
        <taxon>Pelagerythrobacter</taxon>
    </lineage>
</organism>
<dbReference type="AlphaFoldDB" id="A0A0G3XBR9"/>
<dbReference type="Proteomes" id="UP000037643">
    <property type="component" value="Chromosome"/>
</dbReference>
<dbReference type="PROSITE" id="PS00041">
    <property type="entry name" value="HTH_ARAC_FAMILY_1"/>
    <property type="match status" value="2"/>
</dbReference>
<accession>A0A0G3XBR9</accession>
<dbReference type="GO" id="GO:0003700">
    <property type="term" value="F:DNA-binding transcription factor activity"/>
    <property type="evidence" value="ECO:0007669"/>
    <property type="project" value="InterPro"/>
</dbReference>
<dbReference type="SUPFAM" id="SSF46689">
    <property type="entry name" value="Homeodomain-like"/>
    <property type="match status" value="2"/>
</dbReference>
<gene>
    <name evidence="5" type="ORF">AM2010_2567</name>
</gene>
<dbReference type="InterPro" id="IPR020449">
    <property type="entry name" value="Tscrpt_reg_AraC-type_HTH"/>
</dbReference>
<feature type="domain" description="HTH araC/xylS-type" evidence="4">
    <location>
        <begin position="217"/>
        <end position="318"/>
    </location>
</feature>
<dbReference type="EMBL" id="CP011805">
    <property type="protein sequence ID" value="AKM08622.1"/>
    <property type="molecule type" value="Genomic_DNA"/>
</dbReference>
<dbReference type="InterPro" id="IPR050204">
    <property type="entry name" value="AraC_XylS_family_regulators"/>
</dbReference>
<evidence type="ECO:0000313" key="6">
    <source>
        <dbReference type="Proteomes" id="UP000037643"/>
    </source>
</evidence>
<keyword evidence="2" id="KW-0238">DNA-binding</keyword>
<keyword evidence="3" id="KW-0804">Transcription</keyword>
<dbReference type="InterPro" id="IPR009057">
    <property type="entry name" value="Homeodomain-like_sf"/>
</dbReference>
<dbReference type="GO" id="GO:0043565">
    <property type="term" value="F:sequence-specific DNA binding"/>
    <property type="evidence" value="ECO:0007669"/>
    <property type="project" value="InterPro"/>
</dbReference>
<evidence type="ECO:0000256" key="3">
    <source>
        <dbReference type="ARBA" id="ARBA00023163"/>
    </source>
</evidence>
<dbReference type="InterPro" id="IPR018060">
    <property type="entry name" value="HTH_AraC"/>
</dbReference>
<keyword evidence="1" id="KW-0805">Transcription regulation</keyword>
<sequence>MVTGDWTFYIRTSKEISHESRMTDPLAQIVSLLQPGAPFSKCVTGSGPWRVRRTQSPNPYYVAVLNGSLRYWGRKSGEIIVNAGDFILIPFAQDFMMWSAVPSSDRDLVTAPVILPGGDYRVGRADGPIDMRALVGYCVFQSDDAGLLSSLLPELVVVRGEHRLAMLMQLLGEEAVGSKPGREMVLRHLLEVLLIEAMRSSAEPGNNPGLLRALSDDRLAVAIRAMHAEPGRGWTVTELAREAALSRSGFHDRFQRAVGLAPMEYLTAWRMTLAKDLLRKRELSVSAIARQIGYSSASAFSVAFGRNVGVSPARYASQAAAASPGIAAEEFEGAIA</sequence>